<dbReference type="EMBL" id="BAAANF010000023">
    <property type="protein sequence ID" value="GAA1713458.1"/>
    <property type="molecule type" value="Genomic_DNA"/>
</dbReference>
<dbReference type="PANTHER" id="PTHR30055:SF234">
    <property type="entry name" value="HTH-TYPE TRANSCRIPTIONAL REGULATOR BETI"/>
    <property type="match status" value="1"/>
</dbReference>
<evidence type="ECO:0000256" key="1">
    <source>
        <dbReference type="ARBA" id="ARBA00023015"/>
    </source>
</evidence>
<evidence type="ECO:0000256" key="3">
    <source>
        <dbReference type="ARBA" id="ARBA00023163"/>
    </source>
</evidence>
<name>A0ABP4UWS5_9ACTN</name>
<dbReference type="PROSITE" id="PS50977">
    <property type="entry name" value="HTH_TETR_2"/>
    <property type="match status" value="1"/>
</dbReference>
<dbReference type="SUPFAM" id="SSF46689">
    <property type="entry name" value="Homeodomain-like"/>
    <property type="match status" value="1"/>
</dbReference>
<dbReference type="InterPro" id="IPR001647">
    <property type="entry name" value="HTH_TetR"/>
</dbReference>
<feature type="DNA-binding region" description="H-T-H motif" evidence="4">
    <location>
        <begin position="41"/>
        <end position="60"/>
    </location>
</feature>
<keyword evidence="1" id="KW-0805">Transcription regulation</keyword>
<feature type="domain" description="HTH tetR-type" evidence="5">
    <location>
        <begin position="18"/>
        <end position="78"/>
    </location>
</feature>
<accession>A0ABP4UWS5</accession>
<dbReference type="InterPro" id="IPR050109">
    <property type="entry name" value="HTH-type_TetR-like_transc_reg"/>
</dbReference>
<evidence type="ECO:0000256" key="4">
    <source>
        <dbReference type="PROSITE-ProRule" id="PRU00335"/>
    </source>
</evidence>
<dbReference type="PANTHER" id="PTHR30055">
    <property type="entry name" value="HTH-TYPE TRANSCRIPTIONAL REGULATOR RUTR"/>
    <property type="match status" value="1"/>
</dbReference>
<organism evidence="6 7">
    <name type="scientific">Kribbella yunnanensis</name>
    <dbReference type="NCBI Taxonomy" id="190194"/>
    <lineage>
        <taxon>Bacteria</taxon>
        <taxon>Bacillati</taxon>
        <taxon>Actinomycetota</taxon>
        <taxon>Actinomycetes</taxon>
        <taxon>Propionibacteriales</taxon>
        <taxon>Kribbellaceae</taxon>
        <taxon>Kribbella</taxon>
    </lineage>
</organism>
<dbReference type="InterPro" id="IPR009057">
    <property type="entry name" value="Homeodomain-like_sf"/>
</dbReference>
<reference evidence="7" key="1">
    <citation type="journal article" date="2019" name="Int. J. Syst. Evol. Microbiol.">
        <title>The Global Catalogue of Microorganisms (GCM) 10K type strain sequencing project: providing services to taxonomists for standard genome sequencing and annotation.</title>
        <authorList>
            <consortium name="The Broad Institute Genomics Platform"/>
            <consortium name="The Broad Institute Genome Sequencing Center for Infectious Disease"/>
            <person name="Wu L."/>
            <person name="Ma J."/>
        </authorList>
    </citation>
    <scope>NUCLEOTIDE SEQUENCE [LARGE SCALE GENOMIC DNA]</scope>
    <source>
        <strain evidence="7">JCM 14307</strain>
    </source>
</reference>
<keyword evidence="7" id="KW-1185">Reference proteome</keyword>
<dbReference type="RefSeq" id="WP_344162626.1">
    <property type="nucleotide sequence ID" value="NZ_BAAANF010000023.1"/>
</dbReference>
<evidence type="ECO:0000313" key="7">
    <source>
        <dbReference type="Proteomes" id="UP001500280"/>
    </source>
</evidence>
<protein>
    <submittedName>
        <fullName evidence="6">TetR/AcrR family transcriptional regulator</fullName>
    </submittedName>
</protein>
<keyword evidence="2 4" id="KW-0238">DNA-binding</keyword>
<sequence>MNSPSRRYRSPRREQDAARTRQDILKAAFTLFAERGYARVTMTDIAQETGIAVKTVYASVGTKSGILSELLAAGLSEGTAAKTNRQIRQTSDLAGCVALVARGTRADKERFMPTINLLHSAKDVDDGAKQVWQSMLTAYRAGLHGAAEDLVVRGLAAPHLDVEAVTDRLWFCFGLGAWRALVEDCRWSYEDAERLLTRQAIAALTDVA</sequence>
<gene>
    <name evidence="6" type="ORF">GCM10009745_72210</name>
</gene>
<evidence type="ECO:0000313" key="6">
    <source>
        <dbReference type="EMBL" id="GAA1713458.1"/>
    </source>
</evidence>
<evidence type="ECO:0000256" key="2">
    <source>
        <dbReference type="ARBA" id="ARBA00023125"/>
    </source>
</evidence>
<keyword evidence="3" id="KW-0804">Transcription</keyword>
<dbReference type="Pfam" id="PF00440">
    <property type="entry name" value="TetR_N"/>
    <property type="match status" value="1"/>
</dbReference>
<dbReference type="Gene3D" id="1.10.357.10">
    <property type="entry name" value="Tetracycline Repressor, domain 2"/>
    <property type="match status" value="1"/>
</dbReference>
<dbReference type="PRINTS" id="PR00455">
    <property type="entry name" value="HTHTETR"/>
</dbReference>
<dbReference type="Proteomes" id="UP001500280">
    <property type="component" value="Unassembled WGS sequence"/>
</dbReference>
<comment type="caution">
    <text evidence="6">The sequence shown here is derived from an EMBL/GenBank/DDBJ whole genome shotgun (WGS) entry which is preliminary data.</text>
</comment>
<evidence type="ECO:0000259" key="5">
    <source>
        <dbReference type="PROSITE" id="PS50977"/>
    </source>
</evidence>
<proteinExistence type="predicted"/>